<feature type="chain" id="PRO_5026926628" description="Lipoprotein SmpA/OmlA domain-containing protein" evidence="1">
    <location>
        <begin position="25"/>
        <end position="170"/>
    </location>
</feature>
<gene>
    <name evidence="2" type="ORF">LMG28688_06499</name>
</gene>
<evidence type="ECO:0000256" key="1">
    <source>
        <dbReference type="SAM" id="SignalP"/>
    </source>
</evidence>
<dbReference type="RefSeq" id="WP_174220099.1">
    <property type="nucleotide sequence ID" value="NZ_CADIKL010000052.1"/>
</dbReference>
<dbReference type="EMBL" id="CADIKL010000052">
    <property type="protein sequence ID" value="CAB3807177.1"/>
    <property type="molecule type" value="Genomic_DNA"/>
</dbReference>
<dbReference type="Proteomes" id="UP000494119">
    <property type="component" value="Unassembled WGS sequence"/>
</dbReference>
<evidence type="ECO:0008006" key="4">
    <source>
        <dbReference type="Google" id="ProtNLM"/>
    </source>
</evidence>
<keyword evidence="3" id="KW-1185">Reference proteome</keyword>
<reference evidence="2 3" key="1">
    <citation type="submission" date="2020-04" db="EMBL/GenBank/DDBJ databases">
        <authorList>
            <person name="De Canck E."/>
        </authorList>
    </citation>
    <scope>NUCLEOTIDE SEQUENCE [LARGE SCALE GENOMIC DNA]</scope>
    <source>
        <strain evidence="2 3">LMG 28688</strain>
    </source>
</reference>
<dbReference type="PROSITE" id="PS51257">
    <property type="entry name" value="PROKAR_LIPOPROTEIN"/>
    <property type="match status" value="1"/>
</dbReference>
<sequence>MRKGISLALTHGACIMTLVLGACAQPEQRVQTGMNEQAIIAKLGPPKETYDLPNGGKRLMWPTQPMGMTTTAVDLDASGNSTSVRQVLKETEFYRAEVNKWTRNDVLVAFGRPFETVYFKRMDREVWSYRYMESNVFHMIFNFYFDPQGVLRQTQKQPDPKYDPSQSNKF</sequence>
<evidence type="ECO:0000313" key="3">
    <source>
        <dbReference type="Proteomes" id="UP000494119"/>
    </source>
</evidence>
<protein>
    <recommendedName>
        <fullName evidence="4">Lipoprotein SmpA/OmlA domain-containing protein</fullName>
    </recommendedName>
</protein>
<organism evidence="2 3">
    <name type="scientific">Paraburkholderia caffeinitolerans</name>
    <dbReference type="NCBI Taxonomy" id="1723730"/>
    <lineage>
        <taxon>Bacteria</taxon>
        <taxon>Pseudomonadati</taxon>
        <taxon>Pseudomonadota</taxon>
        <taxon>Betaproteobacteria</taxon>
        <taxon>Burkholderiales</taxon>
        <taxon>Burkholderiaceae</taxon>
        <taxon>Paraburkholderia</taxon>
    </lineage>
</organism>
<dbReference type="AlphaFoldDB" id="A0A6J5GVV5"/>
<feature type="signal peptide" evidence="1">
    <location>
        <begin position="1"/>
        <end position="24"/>
    </location>
</feature>
<name>A0A6J5GVV5_9BURK</name>
<keyword evidence="1" id="KW-0732">Signal</keyword>
<proteinExistence type="predicted"/>
<evidence type="ECO:0000313" key="2">
    <source>
        <dbReference type="EMBL" id="CAB3807177.1"/>
    </source>
</evidence>
<accession>A0A6J5GVV5</accession>